<evidence type="ECO:0000256" key="13">
    <source>
        <dbReference type="ARBA" id="ARBA00034000"/>
    </source>
</evidence>
<comment type="subcellular location">
    <subcellularLocation>
        <location evidence="2">Cell membrane</location>
    </subcellularLocation>
    <subcellularLocation>
        <location evidence="1">Membrane</location>
        <topology evidence="1">Single-pass membrane protein</topology>
    </subcellularLocation>
</comment>
<evidence type="ECO:0000256" key="12">
    <source>
        <dbReference type="ARBA" id="ARBA00023316"/>
    </source>
</evidence>
<gene>
    <name evidence="17" type="ORF">GKZ89_03350</name>
</gene>
<dbReference type="InterPro" id="IPR001460">
    <property type="entry name" value="PCN-bd_Tpept"/>
</dbReference>
<evidence type="ECO:0000259" key="16">
    <source>
        <dbReference type="Pfam" id="PF03717"/>
    </source>
</evidence>
<keyword evidence="7 14" id="KW-0812">Transmembrane</keyword>
<dbReference type="GO" id="GO:0008658">
    <property type="term" value="F:penicillin binding"/>
    <property type="evidence" value="ECO:0007669"/>
    <property type="project" value="InterPro"/>
</dbReference>
<keyword evidence="12" id="KW-0961">Cell wall biogenesis/degradation</keyword>
<dbReference type="Pfam" id="PF00905">
    <property type="entry name" value="Transpeptidase"/>
    <property type="match status" value="1"/>
</dbReference>
<feature type="domain" description="Penicillin-binding protein dimerisation" evidence="16">
    <location>
        <begin position="61"/>
        <end position="300"/>
    </location>
</feature>
<comment type="caution">
    <text evidence="17">The sequence shown here is derived from an EMBL/GenBank/DDBJ whole genome shotgun (WGS) entry which is preliminary data.</text>
</comment>
<evidence type="ECO:0000313" key="17">
    <source>
        <dbReference type="EMBL" id="MTH52430.1"/>
    </source>
</evidence>
<reference evidence="17 18" key="1">
    <citation type="journal article" date="2017" name="Int. J. Syst. Evol. Microbiol.">
        <title>Bacillus mangrovi sp. nov., isolated from a sediment sample from a mangrove forest.</title>
        <authorList>
            <person name="Gupta V."/>
            <person name="Singh P.K."/>
            <person name="Korpole S."/>
            <person name="Tanuku N.R.S."/>
            <person name="Pinnaka A.K."/>
        </authorList>
    </citation>
    <scope>NUCLEOTIDE SEQUENCE [LARGE SCALE GENOMIC DNA]</scope>
    <source>
        <strain evidence="17 18">KCTC 33872</strain>
    </source>
</reference>
<keyword evidence="8" id="KW-0133">Cell shape</keyword>
<dbReference type="InterPro" id="IPR012338">
    <property type="entry name" value="Beta-lactam/transpept-like"/>
</dbReference>
<evidence type="ECO:0000256" key="4">
    <source>
        <dbReference type="ARBA" id="ARBA00007171"/>
    </source>
</evidence>
<proteinExistence type="inferred from homology"/>
<dbReference type="RefSeq" id="WP_155110932.1">
    <property type="nucleotide sequence ID" value="NZ_WMIB01000001.1"/>
</dbReference>
<evidence type="ECO:0000256" key="2">
    <source>
        <dbReference type="ARBA" id="ARBA00004236"/>
    </source>
</evidence>
<keyword evidence="18" id="KW-1185">Reference proteome</keyword>
<feature type="transmembrane region" description="Helical" evidence="14">
    <location>
        <begin position="20"/>
        <end position="42"/>
    </location>
</feature>
<protein>
    <recommendedName>
        <fullName evidence="5">serine-type D-Ala-D-Ala carboxypeptidase</fullName>
        <ecNumber evidence="5">3.4.16.4</ecNumber>
    </recommendedName>
</protein>
<dbReference type="Pfam" id="PF03717">
    <property type="entry name" value="PBP_dimer"/>
    <property type="match status" value="1"/>
</dbReference>
<dbReference type="GO" id="GO:0008360">
    <property type="term" value="P:regulation of cell shape"/>
    <property type="evidence" value="ECO:0007669"/>
    <property type="project" value="UniProtKB-KW"/>
</dbReference>
<evidence type="ECO:0000256" key="9">
    <source>
        <dbReference type="ARBA" id="ARBA00022984"/>
    </source>
</evidence>
<evidence type="ECO:0000256" key="7">
    <source>
        <dbReference type="ARBA" id="ARBA00022692"/>
    </source>
</evidence>
<evidence type="ECO:0000313" key="18">
    <source>
        <dbReference type="Proteomes" id="UP000434639"/>
    </source>
</evidence>
<dbReference type="GO" id="GO:0009252">
    <property type="term" value="P:peptidoglycan biosynthetic process"/>
    <property type="evidence" value="ECO:0007669"/>
    <property type="project" value="UniProtKB-UniPathway"/>
</dbReference>
<evidence type="ECO:0000256" key="6">
    <source>
        <dbReference type="ARBA" id="ARBA00022475"/>
    </source>
</evidence>
<comment type="similarity">
    <text evidence="4">Belongs to the transpeptidase family.</text>
</comment>
<evidence type="ECO:0000259" key="15">
    <source>
        <dbReference type="Pfam" id="PF00905"/>
    </source>
</evidence>
<keyword evidence="10 14" id="KW-1133">Transmembrane helix</keyword>
<evidence type="ECO:0000256" key="10">
    <source>
        <dbReference type="ARBA" id="ARBA00022989"/>
    </source>
</evidence>
<dbReference type="EMBL" id="WMIB01000001">
    <property type="protein sequence ID" value="MTH52430.1"/>
    <property type="molecule type" value="Genomic_DNA"/>
</dbReference>
<sequence length="711" mass="79277">MTNGNRRRRKKYLPFRLNALFLVVFLIFCGIVLRLGIVQIVYGQDYQKELDRKEETDISSTVPRGKIYDRNYSALVDNEPLNAITYTRSSAASHEDRLEIAKKLAGMIEQKTDKVTERDMKDYWLITRPEEAEKKITDQDRQKVQDGEIPEGQLYDLQLSRITKEDLSSISKEELEILAIKRQMDAGYTMTPQIIKNKEVTPKEVAVVSEHLEDLPGVDITADWDRKYPYGTMLRTMIGNISSPEQGIPRELRDTFLAKGYSLNDRVGTSYLEMEYEEVLQGEKARAKNITDREGNILDTEVISEGKSGKDLILTVDIELQKEVEKIIEEELKAAKQESGTAMLDRAFVVMMDPSNGEVLSMAGKQIIKEGSGARKMKDFSLGAMTSSYTMGSAVKGATVLAGYESGAIKPGTVLLDEPLYIAGSNPKKSYQTMGSINDTEALKRSSNVYMFKTAIEMAGGKYKKNGALPLDTGTFSVMRNYYSQFGLGVPTGIDLPNEAAGYKGTSVTPGLLLDLSIGQYDTYTPLQLAQYVSTIANGGYRMKPQMVREIREPAPGEGLGPVTKSSEPQILNKLTMNQGNIERVQEGFRQVMQEKGGTGYSYFMGADYSPAGKTGTAQAFYDGPDKNKFLSPTYNLTMVGYAPHDQPEVAFSVVVPWAYDKSSNANSINKVISRRIMDKYFELKSKHEKENLEEKNIEKIEEKAVSAEAG</sequence>
<dbReference type="GO" id="GO:0071555">
    <property type="term" value="P:cell wall organization"/>
    <property type="evidence" value="ECO:0007669"/>
    <property type="project" value="UniProtKB-KW"/>
</dbReference>
<comment type="pathway">
    <text evidence="3">Cell wall biogenesis; peptidoglycan biosynthesis.</text>
</comment>
<keyword evidence="6" id="KW-1003">Cell membrane</keyword>
<dbReference type="Gene3D" id="1.10.10.1230">
    <property type="entry name" value="Penicillin-binding protein, N-terminal non-catalytic domain, head sub-domain"/>
    <property type="match status" value="1"/>
</dbReference>
<dbReference type="AlphaFoldDB" id="A0A7X2S2P7"/>
<dbReference type="Gene3D" id="3.40.710.10">
    <property type="entry name" value="DD-peptidase/beta-lactamase superfamily"/>
    <property type="match status" value="1"/>
</dbReference>
<dbReference type="GO" id="GO:0005886">
    <property type="term" value="C:plasma membrane"/>
    <property type="evidence" value="ECO:0007669"/>
    <property type="project" value="UniProtKB-SubCell"/>
</dbReference>
<evidence type="ECO:0000256" key="3">
    <source>
        <dbReference type="ARBA" id="ARBA00004752"/>
    </source>
</evidence>
<evidence type="ECO:0000256" key="1">
    <source>
        <dbReference type="ARBA" id="ARBA00004167"/>
    </source>
</evidence>
<dbReference type="InterPro" id="IPR036138">
    <property type="entry name" value="PBP_dimer_sf"/>
</dbReference>
<evidence type="ECO:0000256" key="14">
    <source>
        <dbReference type="SAM" id="Phobius"/>
    </source>
</evidence>
<dbReference type="InterPro" id="IPR005311">
    <property type="entry name" value="PBP_dimer"/>
</dbReference>
<feature type="domain" description="Penicillin-binding protein transpeptidase" evidence="15">
    <location>
        <begin position="348"/>
        <end position="678"/>
    </location>
</feature>
<dbReference type="EC" id="3.4.16.4" evidence="5"/>
<dbReference type="GO" id="GO:0071972">
    <property type="term" value="F:peptidoglycan L,D-transpeptidase activity"/>
    <property type="evidence" value="ECO:0007669"/>
    <property type="project" value="TreeGrafter"/>
</dbReference>
<evidence type="ECO:0000256" key="8">
    <source>
        <dbReference type="ARBA" id="ARBA00022960"/>
    </source>
</evidence>
<keyword evidence="9" id="KW-0573">Peptidoglycan synthesis</keyword>
<evidence type="ECO:0000256" key="11">
    <source>
        <dbReference type="ARBA" id="ARBA00023136"/>
    </source>
</evidence>
<dbReference type="GO" id="GO:0009002">
    <property type="term" value="F:serine-type D-Ala-D-Ala carboxypeptidase activity"/>
    <property type="evidence" value="ECO:0007669"/>
    <property type="project" value="UniProtKB-EC"/>
</dbReference>
<name>A0A7X2S2P7_9BACI</name>
<keyword evidence="11 14" id="KW-0472">Membrane</keyword>
<dbReference type="InterPro" id="IPR050515">
    <property type="entry name" value="Beta-lactam/transpept"/>
</dbReference>
<dbReference type="SUPFAM" id="SSF56519">
    <property type="entry name" value="Penicillin binding protein dimerisation domain"/>
    <property type="match status" value="1"/>
</dbReference>
<evidence type="ECO:0000256" key="5">
    <source>
        <dbReference type="ARBA" id="ARBA00012448"/>
    </source>
</evidence>
<dbReference type="SUPFAM" id="SSF56601">
    <property type="entry name" value="beta-lactamase/transpeptidase-like"/>
    <property type="match status" value="1"/>
</dbReference>
<dbReference type="OrthoDB" id="9770103at2"/>
<dbReference type="Proteomes" id="UP000434639">
    <property type="component" value="Unassembled WGS sequence"/>
</dbReference>
<accession>A0A7X2S2P7</accession>
<comment type="catalytic activity">
    <reaction evidence="13">
        <text>Preferential cleavage: (Ac)2-L-Lys-D-Ala-|-D-Ala. Also transpeptidation of peptidyl-alanyl moieties that are N-acyl substituents of D-alanine.</text>
        <dbReference type="EC" id="3.4.16.4"/>
    </reaction>
</comment>
<organism evidence="17 18">
    <name type="scientific">Metabacillus mangrovi</name>
    <dbReference type="NCBI Taxonomy" id="1491830"/>
    <lineage>
        <taxon>Bacteria</taxon>
        <taxon>Bacillati</taxon>
        <taxon>Bacillota</taxon>
        <taxon>Bacilli</taxon>
        <taxon>Bacillales</taxon>
        <taxon>Bacillaceae</taxon>
        <taxon>Metabacillus</taxon>
    </lineage>
</organism>
<dbReference type="PANTHER" id="PTHR30627">
    <property type="entry name" value="PEPTIDOGLYCAN D,D-TRANSPEPTIDASE"/>
    <property type="match status" value="1"/>
</dbReference>
<dbReference type="PANTHER" id="PTHR30627:SF2">
    <property type="entry name" value="PEPTIDOGLYCAN D,D-TRANSPEPTIDASE MRDA"/>
    <property type="match status" value="1"/>
</dbReference>
<dbReference type="Gene3D" id="3.90.1310.10">
    <property type="entry name" value="Penicillin-binding protein 2a (Domain 2)"/>
    <property type="match status" value="1"/>
</dbReference>
<dbReference type="UniPathway" id="UPA00219"/>